<dbReference type="OrthoDB" id="2864903at2"/>
<comment type="caution">
    <text evidence="1">The sequence shown here is derived from an EMBL/GenBank/DDBJ whole genome shotgun (WGS) entry which is preliminary data.</text>
</comment>
<dbReference type="EMBL" id="PRLG01000015">
    <property type="protein sequence ID" value="PYY29749.1"/>
    <property type="molecule type" value="Genomic_DNA"/>
</dbReference>
<evidence type="ECO:0000313" key="1">
    <source>
        <dbReference type="EMBL" id="PYY29749.1"/>
    </source>
</evidence>
<reference evidence="1 2" key="1">
    <citation type="submission" date="2018-01" db="EMBL/GenBank/DDBJ databases">
        <title>Genome sequence of the PGP bacterium Paenibacillus illinoisensis E3.</title>
        <authorList>
            <person name="Rolli E."/>
            <person name="Marasco R."/>
            <person name="Bessem C."/>
            <person name="Michoud G."/>
            <person name="Gaiarsa S."/>
            <person name="Borin S."/>
            <person name="Daffonchio D."/>
        </authorList>
    </citation>
    <scope>NUCLEOTIDE SEQUENCE [LARGE SCALE GENOMIC DNA]</scope>
    <source>
        <strain evidence="1 2">E3</strain>
    </source>
</reference>
<dbReference type="Proteomes" id="UP000247459">
    <property type="component" value="Unassembled WGS sequence"/>
</dbReference>
<sequence>MERDYKDIVSELKKTFPKDTVKFRSDNHRPYIPNQVYTDRVESATESRWNLEIKELEINVPHRYVKSIVQVQIDAHFRDGYGFAVIPGDPSKEPSNINTAVDKAVNEAFLTALDSYQMGWRDLAPYKINDWAGNPALKHLLEQASPGEQAVVSQPHMRTHRQCLVCGKALTEDEWDLLGQVPNLNRDKMTYCFEHLPNHLKRKIDKAVLQQFEKKNSDA</sequence>
<evidence type="ECO:0000313" key="2">
    <source>
        <dbReference type="Proteomes" id="UP000247459"/>
    </source>
</evidence>
<protein>
    <submittedName>
        <fullName evidence="1">Uncharacterized protein</fullName>
    </submittedName>
</protein>
<gene>
    <name evidence="1" type="ORF">PIL02S_01949</name>
</gene>
<organism evidence="1 2">
    <name type="scientific">Paenibacillus illinoisensis</name>
    <dbReference type="NCBI Taxonomy" id="59845"/>
    <lineage>
        <taxon>Bacteria</taxon>
        <taxon>Bacillati</taxon>
        <taxon>Bacillota</taxon>
        <taxon>Bacilli</taxon>
        <taxon>Bacillales</taxon>
        <taxon>Paenibacillaceae</taxon>
        <taxon>Paenibacillus</taxon>
    </lineage>
</organism>
<accession>A0A2W0CG13</accession>
<proteinExistence type="predicted"/>
<dbReference type="AlphaFoldDB" id="A0A2W0CG13"/>
<name>A0A2W0CG13_9BACL</name>